<dbReference type="InterPro" id="IPR008030">
    <property type="entry name" value="NmrA-like"/>
</dbReference>
<dbReference type="SUPFAM" id="SSF81383">
    <property type="entry name" value="F-box domain"/>
    <property type="match status" value="1"/>
</dbReference>
<dbReference type="GO" id="GO:0005634">
    <property type="term" value="C:nucleus"/>
    <property type="evidence" value="ECO:0007669"/>
    <property type="project" value="TreeGrafter"/>
</dbReference>
<evidence type="ECO:0000313" key="6">
    <source>
        <dbReference type="Proteomes" id="UP000636479"/>
    </source>
</evidence>
<dbReference type="Pfam" id="PF05368">
    <property type="entry name" value="NmrA"/>
    <property type="match status" value="1"/>
</dbReference>
<organism evidence="5 6">
    <name type="scientific">Mycena indigotica</name>
    <dbReference type="NCBI Taxonomy" id="2126181"/>
    <lineage>
        <taxon>Eukaryota</taxon>
        <taxon>Fungi</taxon>
        <taxon>Dikarya</taxon>
        <taxon>Basidiomycota</taxon>
        <taxon>Agaricomycotina</taxon>
        <taxon>Agaricomycetes</taxon>
        <taxon>Agaricomycetidae</taxon>
        <taxon>Agaricales</taxon>
        <taxon>Marasmiineae</taxon>
        <taxon>Mycenaceae</taxon>
        <taxon>Mycena</taxon>
    </lineage>
</organism>
<dbReference type="InterPro" id="IPR001810">
    <property type="entry name" value="F-box_dom"/>
</dbReference>
<keyword evidence="6" id="KW-1185">Reference proteome</keyword>
<dbReference type="Pfam" id="PF12937">
    <property type="entry name" value="F-box-like"/>
    <property type="match status" value="1"/>
</dbReference>
<keyword evidence="2" id="KW-0521">NADP</keyword>
<dbReference type="AlphaFoldDB" id="A0A8H6SGT6"/>
<dbReference type="EMBL" id="JACAZF010000007">
    <property type="protein sequence ID" value="KAF7298627.1"/>
    <property type="molecule type" value="Genomic_DNA"/>
</dbReference>
<dbReference type="Gene3D" id="3.40.50.720">
    <property type="entry name" value="NAD(P)-binding Rossmann-like Domain"/>
    <property type="match status" value="1"/>
</dbReference>
<evidence type="ECO:0000259" key="3">
    <source>
        <dbReference type="Pfam" id="PF05368"/>
    </source>
</evidence>
<reference evidence="5" key="1">
    <citation type="submission" date="2020-05" db="EMBL/GenBank/DDBJ databases">
        <title>Mycena genomes resolve the evolution of fungal bioluminescence.</title>
        <authorList>
            <person name="Tsai I.J."/>
        </authorList>
    </citation>
    <scope>NUCLEOTIDE SEQUENCE</scope>
    <source>
        <strain evidence="5">171206Taipei</strain>
    </source>
</reference>
<dbReference type="SUPFAM" id="SSF51735">
    <property type="entry name" value="NAD(P)-binding Rossmann-fold domains"/>
    <property type="match status" value="1"/>
</dbReference>
<dbReference type="InterPro" id="IPR051164">
    <property type="entry name" value="NmrA-like_oxidored"/>
</dbReference>
<dbReference type="PANTHER" id="PTHR42748">
    <property type="entry name" value="NITROGEN METABOLITE REPRESSION PROTEIN NMRA FAMILY MEMBER"/>
    <property type="match status" value="1"/>
</dbReference>
<evidence type="ECO:0000313" key="5">
    <source>
        <dbReference type="EMBL" id="KAF7298627.1"/>
    </source>
</evidence>
<dbReference type="Proteomes" id="UP000636479">
    <property type="component" value="Unassembled WGS sequence"/>
</dbReference>
<gene>
    <name evidence="5" type="ORF">MIND_00809800</name>
</gene>
<dbReference type="OrthoDB" id="2868448at2759"/>
<sequence>MQPTLPPELWDAILDLLVDNDDLRRCGLVCRAWLPATRHRLYEAPLSVCDDNDLERFLEYLQSPHNTLRVHLSGLNITYTVRYRKKLQEILAALPGLAGLTELRLNLPYNHCSYTDFPRLQQVTRLGLHAMSFPRFLHFTLLLQKMRSIKHLVLGRIEWTGVAKETGQFCLLHGTCIALESLEFNLAGDAHAPEDEPFLDWLAWDKSAPIVKEVTIHLCEEVAPKRADQVAQFIGHNAAILASLHIKFASHKASPCPCFNPDKRDHHDLDMREYLAMMASHFQHTLPTLLECLPRGNTLTKLILLMPYLYLEERDIPVLPDYTRLKAVLHGPTLASLVIIQFYALCKGHAIDKDGALAPKHHPVQSIVLEQLSWGVVNLVLGKEEDARRAFDGADYAFLVTNFSEHMSMERELAEGKLLIDAAKSVSTMRGIIWSGLLSPGAASNGKYTRMVHFEGKAAVSAYGLSTTETLPVGFAIVPAAFYMQQMAKTSGPIRMIEQNPDNPDELIIRWNVRKTTKLPFIDVERDYGQFVVKQVIEADVFPNGREVNTASEALTPEEIADAVAEVTGKKVTYKQISTEDVEQRLNDAGVPQHFASSLAESLAFADEFGFYAGGSPVDSEGLRLHTFKEFAQDVGLRALLA</sequence>
<dbReference type="InterPro" id="IPR036291">
    <property type="entry name" value="NAD(P)-bd_dom_sf"/>
</dbReference>
<protein>
    <submittedName>
        <fullName evidence="5">NmrA domain-containing protein</fullName>
    </submittedName>
</protein>
<feature type="domain" description="NmrA-like" evidence="3">
    <location>
        <begin position="380"/>
        <end position="613"/>
    </location>
</feature>
<comment type="similarity">
    <text evidence="1">Belongs to the NmrA-type oxidoreductase family.</text>
</comment>
<comment type="caution">
    <text evidence="5">The sequence shown here is derived from an EMBL/GenBank/DDBJ whole genome shotgun (WGS) entry which is preliminary data.</text>
</comment>
<accession>A0A8H6SGT6</accession>
<feature type="domain" description="F-box" evidence="4">
    <location>
        <begin position="4"/>
        <end position="37"/>
    </location>
</feature>
<evidence type="ECO:0000256" key="2">
    <source>
        <dbReference type="ARBA" id="ARBA00022857"/>
    </source>
</evidence>
<proteinExistence type="inferred from homology"/>
<evidence type="ECO:0000259" key="4">
    <source>
        <dbReference type="Pfam" id="PF12937"/>
    </source>
</evidence>
<dbReference type="PANTHER" id="PTHR42748:SF7">
    <property type="entry name" value="NMRA LIKE REDOX SENSOR 1-RELATED"/>
    <property type="match status" value="1"/>
</dbReference>
<name>A0A8H6SGT6_9AGAR</name>
<evidence type="ECO:0000256" key="1">
    <source>
        <dbReference type="ARBA" id="ARBA00006328"/>
    </source>
</evidence>
<dbReference type="RefSeq" id="XP_037218015.1">
    <property type="nucleotide sequence ID" value="XM_037364773.1"/>
</dbReference>
<dbReference type="GeneID" id="59347289"/>
<dbReference type="InterPro" id="IPR036047">
    <property type="entry name" value="F-box-like_dom_sf"/>
</dbReference>